<dbReference type="AlphaFoldDB" id="A0A557XZY0"/>
<dbReference type="PANTHER" id="PTHR35901">
    <property type="entry name" value="RIBONUCLEASE VAPC3"/>
    <property type="match status" value="1"/>
</dbReference>
<dbReference type="RefSeq" id="WP_144948977.1">
    <property type="nucleotide sequence ID" value="NZ_VMQU01000008.1"/>
</dbReference>
<keyword evidence="10" id="KW-1185">Reference proteome</keyword>
<keyword evidence="2 7" id="KW-1277">Toxin-antitoxin system</keyword>
<evidence type="ECO:0000256" key="2">
    <source>
        <dbReference type="ARBA" id="ARBA00022649"/>
    </source>
</evidence>
<dbReference type="InterPro" id="IPR022907">
    <property type="entry name" value="VapC_family"/>
</dbReference>
<evidence type="ECO:0000313" key="10">
    <source>
        <dbReference type="Proteomes" id="UP000320513"/>
    </source>
</evidence>
<dbReference type="GO" id="GO:0016787">
    <property type="term" value="F:hydrolase activity"/>
    <property type="evidence" value="ECO:0007669"/>
    <property type="project" value="UniProtKB-KW"/>
</dbReference>
<dbReference type="PANTHER" id="PTHR35901:SF1">
    <property type="entry name" value="EXONUCLEASE VAPC9"/>
    <property type="match status" value="1"/>
</dbReference>
<comment type="caution">
    <text evidence="9">The sequence shown here is derived from an EMBL/GenBank/DDBJ whole genome shotgun (WGS) entry which is preliminary data.</text>
</comment>
<evidence type="ECO:0000259" key="8">
    <source>
        <dbReference type="Pfam" id="PF01850"/>
    </source>
</evidence>
<evidence type="ECO:0000313" key="9">
    <source>
        <dbReference type="EMBL" id="TVS91786.1"/>
    </source>
</evidence>
<dbReference type="InterPro" id="IPR051619">
    <property type="entry name" value="TypeII_TA_RNase_PINc/VapC"/>
</dbReference>
<evidence type="ECO:0000256" key="6">
    <source>
        <dbReference type="ARBA" id="ARBA00022842"/>
    </source>
</evidence>
<keyword evidence="7" id="KW-0800">Toxin</keyword>
<dbReference type="HAMAP" id="MF_00265">
    <property type="entry name" value="VapC_Nob1"/>
    <property type="match status" value="1"/>
</dbReference>
<keyword evidence="3 7" id="KW-0540">Nuclease</keyword>
<protein>
    <recommendedName>
        <fullName evidence="7">Ribonuclease VapC</fullName>
        <shortName evidence="7">RNase VapC</shortName>
        <ecNumber evidence="7">3.1.-.-</ecNumber>
    </recommendedName>
    <alternativeName>
        <fullName evidence="7">Toxin VapC</fullName>
    </alternativeName>
</protein>
<reference evidence="9 10" key="1">
    <citation type="submission" date="2019-07" db="EMBL/GenBank/DDBJ databases">
        <title>New Mycobacterium species.</title>
        <authorList>
            <person name="Tortoli E."/>
            <person name="Ghielmetti G."/>
            <person name="Friedel U."/>
            <person name="Trovato A."/>
        </authorList>
    </citation>
    <scope>NUCLEOTIDE SEQUENCE [LARGE SCALE GENOMIC DNA]</scope>
    <source>
        <strain evidence="9 10">16-83</strain>
    </source>
</reference>
<organism evidence="9 10">
    <name type="scientific">Mycobacterium helveticum</name>
    <dbReference type="NCBI Taxonomy" id="2592811"/>
    <lineage>
        <taxon>Bacteria</taxon>
        <taxon>Bacillati</taxon>
        <taxon>Actinomycetota</taxon>
        <taxon>Actinomycetes</taxon>
        <taxon>Mycobacteriales</taxon>
        <taxon>Mycobacteriaceae</taxon>
        <taxon>Mycobacterium</taxon>
    </lineage>
</organism>
<evidence type="ECO:0000256" key="5">
    <source>
        <dbReference type="ARBA" id="ARBA00022801"/>
    </source>
</evidence>
<dbReference type="InterPro" id="IPR029060">
    <property type="entry name" value="PIN-like_dom_sf"/>
</dbReference>
<feature type="binding site" evidence="7">
    <location>
        <position position="102"/>
    </location>
    <ligand>
        <name>Mg(2+)</name>
        <dbReference type="ChEBI" id="CHEBI:18420"/>
    </ligand>
</feature>
<comment type="similarity">
    <text evidence="7">Belongs to the PINc/VapC protein family.</text>
</comment>
<evidence type="ECO:0000256" key="4">
    <source>
        <dbReference type="ARBA" id="ARBA00022723"/>
    </source>
</evidence>
<dbReference type="SUPFAM" id="SSF88723">
    <property type="entry name" value="PIN domain-like"/>
    <property type="match status" value="1"/>
</dbReference>
<dbReference type="Gene3D" id="3.40.50.1010">
    <property type="entry name" value="5'-nuclease"/>
    <property type="match status" value="1"/>
</dbReference>
<dbReference type="Proteomes" id="UP000320513">
    <property type="component" value="Unassembled WGS sequence"/>
</dbReference>
<gene>
    <name evidence="7" type="primary">vapC</name>
    <name evidence="9" type="ORF">FPZ47_03335</name>
</gene>
<feature type="binding site" evidence="7">
    <location>
        <position position="4"/>
    </location>
    <ligand>
        <name>Mg(2+)</name>
        <dbReference type="ChEBI" id="CHEBI:18420"/>
    </ligand>
</feature>
<dbReference type="EC" id="3.1.-.-" evidence="7"/>
<proteinExistence type="inferred from homology"/>
<evidence type="ECO:0000256" key="7">
    <source>
        <dbReference type="HAMAP-Rule" id="MF_00265"/>
    </source>
</evidence>
<evidence type="ECO:0000256" key="1">
    <source>
        <dbReference type="ARBA" id="ARBA00001946"/>
    </source>
</evidence>
<dbReference type="OrthoDB" id="4750280at2"/>
<dbReference type="GO" id="GO:0090729">
    <property type="term" value="F:toxin activity"/>
    <property type="evidence" value="ECO:0007669"/>
    <property type="project" value="UniProtKB-KW"/>
</dbReference>
<sequence length="145" mass="15134">MIVDASVVIDAVTDSGARGQAARQALADHPASESLLAPGHLAVEILSGLAAAANRPGHPLQAAEIEQALLDAEALEITIEATPWTDVRRAWALAQTFLRYPDAIYLASAERHGAALLTSDARIERSGAPIGCPIITVQPARGGDR</sequence>
<dbReference type="CDD" id="cd09873">
    <property type="entry name" value="PIN_Pae0151-like"/>
    <property type="match status" value="1"/>
</dbReference>
<keyword evidence="5 7" id="KW-0378">Hydrolase</keyword>
<name>A0A557XZY0_9MYCO</name>
<feature type="domain" description="PIN" evidence="8">
    <location>
        <begin position="1"/>
        <end position="125"/>
    </location>
</feature>
<keyword evidence="6 7" id="KW-0460">Magnesium</keyword>
<dbReference type="Pfam" id="PF01850">
    <property type="entry name" value="PIN"/>
    <property type="match status" value="1"/>
</dbReference>
<dbReference type="GO" id="GO:0000287">
    <property type="term" value="F:magnesium ion binding"/>
    <property type="evidence" value="ECO:0007669"/>
    <property type="project" value="UniProtKB-UniRule"/>
</dbReference>
<accession>A0A557XZY0</accession>
<dbReference type="InterPro" id="IPR044153">
    <property type="entry name" value="PIN_Pae0151-like"/>
</dbReference>
<dbReference type="InterPro" id="IPR002716">
    <property type="entry name" value="PIN_dom"/>
</dbReference>
<evidence type="ECO:0000256" key="3">
    <source>
        <dbReference type="ARBA" id="ARBA00022722"/>
    </source>
</evidence>
<keyword evidence="4 7" id="KW-0479">Metal-binding</keyword>
<comment type="function">
    <text evidence="7">Toxic component of a toxin-antitoxin (TA) system. An RNase.</text>
</comment>
<dbReference type="GO" id="GO:0004540">
    <property type="term" value="F:RNA nuclease activity"/>
    <property type="evidence" value="ECO:0007669"/>
    <property type="project" value="InterPro"/>
</dbReference>
<comment type="cofactor">
    <cofactor evidence="1 7">
        <name>Mg(2+)</name>
        <dbReference type="ChEBI" id="CHEBI:18420"/>
    </cofactor>
</comment>
<dbReference type="EMBL" id="VMQU01000008">
    <property type="protein sequence ID" value="TVS91786.1"/>
    <property type="molecule type" value="Genomic_DNA"/>
</dbReference>